<feature type="domain" description="Palmitoyltransferase DHHC" evidence="6">
    <location>
        <begin position="1"/>
        <end position="74"/>
    </location>
</feature>
<keyword evidence="8" id="KW-1185">Reference proteome</keyword>
<evidence type="ECO:0000256" key="2">
    <source>
        <dbReference type="ARBA" id="ARBA00022692"/>
    </source>
</evidence>
<feature type="transmembrane region" description="Helical" evidence="5">
    <location>
        <begin position="49"/>
        <end position="73"/>
    </location>
</feature>
<evidence type="ECO:0000313" key="7">
    <source>
        <dbReference type="EMBL" id="CAD8111698.1"/>
    </source>
</evidence>
<evidence type="ECO:0000256" key="5">
    <source>
        <dbReference type="RuleBase" id="RU079119"/>
    </source>
</evidence>
<keyword evidence="2 5" id="KW-0812">Transmembrane</keyword>
<reference evidence="7" key="1">
    <citation type="submission" date="2021-01" db="EMBL/GenBank/DDBJ databases">
        <authorList>
            <consortium name="Genoscope - CEA"/>
            <person name="William W."/>
        </authorList>
    </citation>
    <scope>NUCLEOTIDE SEQUENCE</scope>
</reference>
<dbReference type="AlphaFoldDB" id="A0A8S1Q817"/>
<organism evidence="7 8">
    <name type="scientific">Paramecium sonneborni</name>
    <dbReference type="NCBI Taxonomy" id="65129"/>
    <lineage>
        <taxon>Eukaryota</taxon>
        <taxon>Sar</taxon>
        <taxon>Alveolata</taxon>
        <taxon>Ciliophora</taxon>
        <taxon>Intramacronucleata</taxon>
        <taxon>Oligohymenophorea</taxon>
        <taxon>Peniculida</taxon>
        <taxon>Parameciidae</taxon>
        <taxon>Paramecium</taxon>
    </lineage>
</organism>
<feature type="transmembrane region" description="Helical" evidence="5">
    <location>
        <begin position="20"/>
        <end position="43"/>
    </location>
</feature>
<gene>
    <name evidence="7" type="ORF">PSON_ATCC_30995.1.T0990003</name>
</gene>
<comment type="caution">
    <text evidence="7">The sequence shown here is derived from an EMBL/GenBank/DDBJ whole genome shotgun (WGS) entry which is preliminary data.</text>
</comment>
<evidence type="ECO:0000256" key="4">
    <source>
        <dbReference type="ARBA" id="ARBA00023136"/>
    </source>
</evidence>
<keyword evidence="5" id="KW-0012">Acyltransferase</keyword>
<keyword evidence="5" id="KW-0808">Transferase</keyword>
<name>A0A8S1Q817_9CILI</name>
<accession>A0A8S1Q817</accession>
<keyword evidence="3 5" id="KW-1133">Transmembrane helix</keyword>
<dbReference type="GO" id="GO:0016020">
    <property type="term" value="C:membrane"/>
    <property type="evidence" value="ECO:0007669"/>
    <property type="project" value="UniProtKB-SubCell"/>
</dbReference>
<evidence type="ECO:0000313" key="8">
    <source>
        <dbReference type="Proteomes" id="UP000692954"/>
    </source>
</evidence>
<comment type="subcellular location">
    <subcellularLocation>
        <location evidence="1">Membrane</location>
        <topology evidence="1">Multi-pass membrane protein</topology>
    </subcellularLocation>
</comment>
<evidence type="ECO:0000259" key="6">
    <source>
        <dbReference type="Pfam" id="PF01529"/>
    </source>
</evidence>
<comment type="domain">
    <text evidence="5">The DHHC domain is required for palmitoyltransferase activity.</text>
</comment>
<evidence type="ECO:0000256" key="1">
    <source>
        <dbReference type="ARBA" id="ARBA00004141"/>
    </source>
</evidence>
<sequence>MCPFIKNYIGKKNYAYFRSFITALTMAAISFEIEFLCFVILIATTVQKIQQILIIILMIPFGICILLVFDLLITQKF</sequence>
<keyword evidence="4 5" id="KW-0472">Membrane</keyword>
<dbReference type="GO" id="GO:0019706">
    <property type="term" value="F:protein-cysteine S-palmitoyltransferase activity"/>
    <property type="evidence" value="ECO:0007669"/>
    <property type="project" value="UniProtKB-EC"/>
</dbReference>
<dbReference type="Proteomes" id="UP000692954">
    <property type="component" value="Unassembled WGS sequence"/>
</dbReference>
<comment type="catalytic activity">
    <reaction evidence="5">
        <text>L-cysteinyl-[protein] + hexadecanoyl-CoA = S-hexadecanoyl-L-cysteinyl-[protein] + CoA</text>
        <dbReference type="Rhea" id="RHEA:36683"/>
        <dbReference type="Rhea" id="RHEA-COMP:10131"/>
        <dbReference type="Rhea" id="RHEA-COMP:11032"/>
        <dbReference type="ChEBI" id="CHEBI:29950"/>
        <dbReference type="ChEBI" id="CHEBI:57287"/>
        <dbReference type="ChEBI" id="CHEBI:57379"/>
        <dbReference type="ChEBI" id="CHEBI:74151"/>
        <dbReference type="EC" id="2.3.1.225"/>
    </reaction>
</comment>
<dbReference type="EC" id="2.3.1.225" evidence="5"/>
<proteinExistence type="inferred from homology"/>
<evidence type="ECO:0000256" key="3">
    <source>
        <dbReference type="ARBA" id="ARBA00022989"/>
    </source>
</evidence>
<dbReference type="InterPro" id="IPR001594">
    <property type="entry name" value="Palmitoyltrfase_DHHC"/>
</dbReference>
<dbReference type="EMBL" id="CAJJDN010000099">
    <property type="protein sequence ID" value="CAD8111698.1"/>
    <property type="molecule type" value="Genomic_DNA"/>
</dbReference>
<dbReference type="Pfam" id="PF01529">
    <property type="entry name" value="DHHC"/>
    <property type="match status" value="1"/>
</dbReference>
<comment type="similarity">
    <text evidence="5">Belongs to the DHHC palmitoyltransferase family.</text>
</comment>
<protein>
    <recommendedName>
        <fullName evidence="5">Palmitoyltransferase</fullName>
        <ecNumber evidence="5">2.3.1.225</ecNumber>
    </recommendedName>
</protein>